<comment type="function">
    <text evidence="2">May mediate accelerated ATP-independent bidirectional transbilayer migration of phospholipids upon binding calcium ions that results in a loss of phospholipid asymmetry in the plasma membrane.</text>
</comment>
<gene>
    <name evidence="3" type="primary">Acey_s0222.g2611</name>
    <name evidence="3" type="ORF">Y032_0222g2611</name>
</gene>
<dbReference type="PANTHER" id="PTHR23248">
    <property type="entry name" value="PHOSPHOLIPID SCRAMBLASE-RELATED"/>
    <property type="match status" value="1"/>
</dbReference>
<dbReference type="GO" id="GO:0017128">
    <property type="term" value="F:phospholipid scramblase activity"/>
    <property type="evidence" value="ECO:0007669"/>
    <property type="project" value="InterPro"/>
</dbReference>
<keyword evidence="2" id="KW-0106">Calcium</keyword>
<comment type="cofactor">
    <cofactor evidence="2">
        <name>Ca(2+)</name>
        <dbReference type="ChEBI" id="CHEBI:29108"/>
    </cofactor>
</comment>
<evidence type="ECO:0000313" key="4">
    <source>
        <dbReference type="Proteomes" id="UP000024635"/>
    </source>
</evidence>
<accession>A0A016SIP1</accession>
<keyword evidence="2" id="KW-0449">Lipoprotein</keyword>
<proteinExistence type="inferred from homology"/>
<keyword evidence="4" id="KW-1185">Reference proteome</keyword>
<reference evidence="4" key="1">
    <citation type="journal article" date="2015" name="Nat. Genet.">
        <title>The genome and transcriptome of the zoonotic hookworm Ancylostoma ceylanicum identify infection-specific gene families.</title>
        <authorList>
            <person name="Schwarz E.M."/>
            <person name="Hu Y."/>
            <person name="Antoshechkin I."/>
            <person name="Miller M.M."/>
            <person name="Sternberg P.W."/>
            <person name="Aroian R.V."/>
        </authorList>
    </citation>
    <scope>NUCLEOTIDE SEQUENCE</scope>
    <source>
        <strain evidence="4">HY135</strain>
    </source>
</reference>
<evidence type="ECO:0000256" key="1">
    <source>
        <dbReference type="ARBA" id="ARBA00005350"/>
    </source>
</evidence>
<keyword evidence="2" id="KW-0564">Palmitate</keyword>
<dbReference type="STRING" id="53326.A0A016SIP1"/>
<dbReference type="GO" id="GO:0005886">
    <property type="term" value="C:plasma membrane"/>
    <property type="evidence" value="ECO:0007669"/>
    <property type="project" value="TreeGrafter"/>
</dbReference>
<sequence length="275" mass="30173">MSHRVYFVVVDVSLMEGSIGWNQAITVQPGAFPAQADICMPVPVPIEGVPPGLECLSMVDRIKIKQLVEIVEVISGFETKNKYALKNASGQQVYYAFEESDCCERVCCGPNRGFTIHIVDNYGREVIRIRRAFRCCGKACFGLCGDVPGCGSVCKIESPPGRLIGKVEQRGAFCASSFVIKDQNDRVIFQIYGPLCCFMCGCHDKEFPVDTPSGDPFGSITKEWSGCGKEAFTDADLFSVSFPMSLDVRSKAILIGAAFLIDFMEFEQPGHIVND</sequence>
<dbReference type="EMBL" id="JARK01001558">
    <property type="protein sequence ID" value="EYB90206.1"/>
    <property type="molecule type" value="Genomic_DNA"/>
</dbReference>
<dbReference type="SUPFAM" id="SSF54518">
    <property type="entry name" value="Tubby C-terminal domain-like"/>
    <property type="match status" value="1"/>
</dbReference>
<evidence type="ECO:0000256" key="2">
    <source>
        <dbReference type="RuleBase" id="RU363116"/>
    </source>
</evidence>
<evidence type="ECO:0000313" key="3">
    <source>
        <dbReference type="EMBL" id="EYB90206.1"/>
    </source>
</evidence>
<comment type="similarity">
    <text evidence="1 2">Belongs to the phospholipid scramblase family.</text>
</comment>
<organism evidence="3 4">
    <name type="scientific">Ancylostoma ceylanicum</name>
    <dbReference type="NCBI Taxonomy" id="53326"/>
    <lineage>
        <taxon>Eukaryota</taxon>
        <taxon>Metazoa</taxon>
        <taxon>Ecdysozoa</taxon>
        <taxon>Nematoda</taxon>
        <taxon>Chromadorea</taxon>
        <taxon>Rhabditida</taxon>
        <taxon>Rhabditina</taxon>
        <taxon>Rhabditomorpha</taxon>
        <taxon>Strongyloidea</taxon>
        <taxon>Ancylostomatidae</taxon>
        <taxon>Ancylostomatinae</taxon>
        <taxon>Ancylostoma</taxon>
    </lineage>
</organism>
<dbReference type="PANTHER" id="PTHR23248:SF63">
    <property type="entry name" value="PHOSPHOLIPID SCRAMBLASE"/>
    <property type="match status" value="1"/>
</dbReference>
<name>A0A016SIP1_9BILA</name>
<dbReference type="OrthoDB" id="10041953at2759"/>
<dbReference type="InterPro" id="IPR025659">
    <property type="entry name" value="Tubby-like_C"/>
</dbReference>
<dbReference type="Pfam" id="PF03803">
    <property type="entry name" value="Scramblase"/>
    <property type="match status" value="1"/>
</dbReference>
<protein>
    <recommendedName>
        <fullName evidence="2">Phospholipid scramblase</fullName>
    </recommendedName>
</protein>
<dbReference type="AlphaFoldDB" id="A0A016SIP1"/>
<dbReference type="Proteomes" id="UP000024635">
    <property type="component" value="Unassembled WGS sequence"/>
</dbReference>
<dbReference type="InterPro" id="IPR005552">
    <property type="entry name" value="Scramblase"/>
</dbReference>
<comment type="caution">
    <text evidence="3">The sequence shown here is derived from an EMBL/GenBank/DDBJ whole genome shotgun (WGS) entry which is preliminary data.</text>
</comment>